<keyword evidence="3" id="KW-1185">Reference proteome</keyword>
<dbReference type="InterPro" id="IPR021255">
    <property type="entry name" value="DUF2807"/>
</dbReference>
<dbReference type="Pfam" id="PF10988">
    <property type="entry name" value="DUF2807"/>
    <property type="match status" value="2"/>
</dbReference>
<reference evidence="2 3" key="1">
    <citation type="submission" date="2019-04" db="EMBL/GenBank/DDBJ databases">
        <title>Pedobacter sp. RP-3-15 sp. nov., isolated from Arctic soil.</title>
        <authorList>
            <person name="Dahal R.H."/>
            <person name="Kim D.-U."/>
        </authorList>
    </citation>
    <scope>NUCLEOTIDE SEQUENCE [LARGE SCALE GENOMIC DNA]</scope>
    <source>
        <strain evidence="2 3">RP-3-15</strain>
    </source>
</reference>
<dbReference type="PANTHER" id="PTHR39200:SF1">
    <property type="entry name" value="AUTO-TRANSPORTER ADHESIN HEAD GIN DOMAIN-CONTAINING PROTEIN-RELATED"/>
    <property type="match status" value="1"/>
</dbReference>
<evidence type="ECO:0000313" key="3">
    <source>
        <dbReference type="Proteomes" id="UP000307244"/>
    </source>
</evidence>
<dbReference type="Proteomes" id="UP000307244">
    <property type="component" value="Unassembled WGS sequence"/>
</dbReference>
<sequence>MKHFILLACAAIVFTSCSKDRIAASGDKITETRNPGNFTGINGSGSSNIHVSHGSEYKVVLKGSDNLVPRFKTEVMNNILYLKYEHVNVHRDDIEIFITLPVINYVSLSGSGEIDIKDAFPANDSFKVNISGSGEADLEKLEAKKADIDISGSGDAKIKVLENLKARISGSGKIYYLGNPVIDSKISGSGKVIKL</sequence>
<name>A0A4U1CPT4_9SPHI</name>
<dbReference type="RefSeq" id="WP_136834707.1">
    <property type="nucleotide sequence ID" value="NZ_SWBQ01000001.1"/>
</dbReference>
<dbReference type="Gene3D" id="2.160.20.120">
    <property type="match status" value="2"/>
</dbReference>
<evidence type="ECO:0000259" key="1">
    <source>
        <dbReference type="Pfam" id="PF10988"/>
    </source>
</evidence>
<gene>
    <name evidence="2" type="ORF">FA047_04175</name>
</gene>
<feature type="domain" description="Putative auto-transporter adhesin head GIN" evidence="1">
    <location>
        <begin position="37"/>
        <end position="119"/>
    </location>
</feature>
<evidence type="ECO:0000313" key="2">
    <source>
        <dbReference type="EMBL" id="TKC09296.1"/>
    </source>
</evidence>
<comment type="caution">
    <text evidence="2">The sequence shown here is derived from an EMBL/GenBank/DDBJ whole genome shotgun (WGS) entry which is preliminary data.</text>
</comment>
<dbReference type="PANTHER" id="PTHR39200">
    <property type="entry name" value="HYPOTHETICAL EXPORTED PROTEIN"/>
    <property type="match status" value="1"/>
</dbReference>
<dbReference type="PROSITE" id="PS51257">
    <property type="entry name" value="PROKAR_LIPOPROTEIN"/>
    <property type="match status" value="1"/>
</dbReference>
<feature type="domain" description="Putative auto-transporter adhesin head GIN" evidence="1">
    <location>
        <begin position="124"/>
        <end position="180"/>
    </location>
</feature>
<dbReference type="EMBL" id="SWBQ01000001">
    <property type="protein sequence ID" value="TKC09296.1"/>
    <property type="molecule type" value="Genomic_DNA"/>
</dbReference>
<protein>
    <submittedName>
        <fullName evidence="2">DUF2807 domain-containing protein</fullName>
    </submittedName>
</protein>
<dbReference type="AlphaFoldDB" id="A0A4U1CPT4"/>
<proteinExistence type="predicted"/>
<dbReference type="OrthoDB" id="1150922at2"/>
<accession>A0A4U1CPT4</accession>
<organism evidence="2 3">
    <name type="scientific">Pedobacter frigoris</name>
    <dbReference type="NCBI Taxonomy" id="2571272"/>
    <lineage>
        <taxon>Bacteria</taxon>
        <taxon>Pseudomonadati</taxon>
        <taxon>Bacteroidota</taxon>
        <taxon>Sphingobacteriia</taxon>
        <taxon>Sphingobacteriales</taxon>
        <taxon>Sphingobacteriaceae</taxon>
        <taxon>Pedobacter</taxon>
    </lineage>
</organism>